<keyword evidence="2" id="KW-0812">Transmembrane</keyword>
<dbReference type="OrthoDB" id="5772816at2759"/>
<reference evidence="3 4" key="1">
    <citation type="journal article" date="2017" name="Curr. Biol.">
        <title>Genome architecture and evolution of a unichromosomal asexual nematode.</title>
        <authorList>
            <person name="Fradin H."/>
            <person name="Zegar C."/>
            <person name="Gutwein M."/>
            <person name="Lucas J."/>
            <person name="Kovtun M."/>
            <person name="Corcoran D."/>
            <person name="Baugh L.R."/>
            <person name="Kiontke K."/>
            <person name="Gunsalus K."/>
            <person name="Fitch D.H."/>
            <person name="Piano F."/>
        </authorList>
    </citation>
    <scope>NUCLEOTIDE SEQUENCE [LARGE SCALE GENOMIC DNA]</scope>
    <source>
        <strain evidence="3">PF1309</strain>
    </source>
</reference>
<evidence type="ECO:0000256" key="2">
    <source>
        <dbReference type="SAM" id="Phobius"/>
    </source>
</evidence>
<dbReference type="EMBL" id="LIAE01010679">
    <property type="protein sequence ID" value="PAV56782.1"/>
    <property type="molecule type" value="Genomic_DNA"/>
</dbReference>
<name>A0A2A2J5M5_9BILA</name>
<sequence length="189" mass="21099">MEYNEDSDNFKILTIIHVKYAGIFCGLLALTGFTVFLISGASTHYLILHAIHYTQYRLLLPSILFHAFLIGLNTVLCLIAIGELVSDQEPSTVDDSEAAARYVLIVLPVTTCFNSLILIALLKCRHYLRCKRRHIRNGQPPTVREVLHPGSAPPGPRVQKVHPTQPPLVQQVSISSNYKHECAIIETQS</sequence>
<evidence type="ECO:0000313" key="3">
    <source>
        <dbReference type="EMBL" id="PAV56782.1"/>
    </source>
</evidence>
<evidence type="ECO:0000313" key="4">
    <source>
        <dbReference type="Proteomes" id="UP000218231"/>
    </source>
</evidence>
<keyword evidence="2" id="KW-0472">Membrane</keyword>
<dbReference type="AlphaFoldDB" id="A0A2A2J5M5"/>
<feature type="transmembrane region" description="Helical" evidence="2">
    <location>
        <begin position="20"/>
        <end position="46"/>
    </location>
</feature>
<feature type="transmembrane region" description="Helical" evidence="2">
    <location>
        <begin position="58"/>
        <end position="82"/>
    </location>
</feature>
<evidence type="ECO:0000256" key="1">
    <source>
        <dbReference type="SAM" id="MobiDB-lite"/>
    </source>
</evidence>
<keyword evidence="2" id="KW-1133">Transmembrane helix</keyword>
<feature type="transmembrane region" description="Helical" evidence="2">
    <location>
        <begin position="102"/>
        <end position="122"/>
    </location>
</feature>
<accession>A0A2A2J5M5</accession>
<comment type="caution">
    <text evidence="3">The sequence shown here is derived from an EMBL/GenBank/DDBJ whole genome shotgun (WGS) entry which is preliminary data.</text>
</comment>
<protein>
    <submittedName>
        <fullName evidence="3">Uncharacterized protein</fullName>
    </submittedName>
</protein>
<gene>
    <name evidence="3" type="ORF">WR25_05038</name>
</gene>
<feature type="region of interest" description="Disordered" evidence="1">
    <location>
        <begin position="141"/>
        <end position="160"/>
    </location>
</feature>
<dbReference type="Proteomes" id="UP000218231">
    <property type="component" value="Unassembled WGS sequence"/>
</dbReference>
<proteinExistence type="predicted"/>
<keyword evidence="4" id="KW-1185">Reference proteome</keyword>
<organism evidence="3 4">
    <name type="scientific">Diploscapter pachys</name>
    <dbReference type="NCBI Taxonomy" id="2018661"/>
    <lineage>
        <taxon>Eukaryota</taxon>
        <taxon>Metazoa</taxon>
        <taxon>Ecdysozoa</taxon>
        <taxon>Nematoda</taxon>
        <taxon>Chromadorea</taxon>
        <taxon>Rhabditida</taxon>
        <taxon>Rhabditina</taxon>
        <taxon>Rhabditomorpha</taxon>
        <taxon>Rhabditoidea</taxon>
        <taxon>Rhabditidae</taxon>
        <taxon>Diploscapter</taxon>
    </lineage>
</organism>